<dbReference type="Pfam" id="PF00270">
    <property type="entry name" value="DEAD"/>
    <property type="match status" value="1"/>
</dbReference>
<keyword evidence="2" id="KW-0547">Nucleotide-binding</keyword>
<feature type="region of interest" description="Disordered" evidence="6">
    <location>
        <begin position="386"/>
        <end position="421"/>
    </location>
</feature>
<dbReference type="Pfam" id="PF00271">
    <property type="entry name" value="Helicase_C"/>
    <property type="match status" value="1"/>
</dbReference>
<dbReference type="Gene3D" id="3.40.50.300">
    <property type="entry name" value="P-loop containing nucleotide triphosphate hydrolases"/>
    <property type="match status" value="2"/>
</dbReference>
<dbReference type="SMART" id="SM00490">
    <property type="entry name" value="HELICc"/>
    <property type="match status" value="1"/>
</dbReference>
<dbReference type="AlphaFoldDB" id="A0A2R6Q282"/>
<dbReference type="InterPro" id="IPR011545">
    <property type="entry name" value="DEAD/DEAH_box_helicase_dom"/>
</dbReference>
<dbReference type="InterPro" id="IPR027417">
    <property type="entry name" value="P-loop_NTPase"/>
</dbReference>
<dbReference type="InterPro" id="IPR014001">
    <property type="entry name" value="Helicase_ATP-bd"/>
</dbReference>
<name>A0A2R6Q282_9APHY</name>
<gene>
    <name evidence="9" type="ORF">PHLCEN_2v4113</name>
</gene>
<evidence type="ECO:0000256" key="1">
    <source>
        <dbReference type="ARBA" id="ARBA00005446"/>
    </source>
</evidence>
<dbReference type="PROSITE" id="PS51192">
    <property type="entry name" value="HELICASE_ATP_BIND_1"/>
    <property type="match status" value="1"/>
</dbReference>
<keyword evidence="10" id="KW-1185">Reference proteome</keyword>
<evidence type="ECO:0000313" key="10">
    <source>
        <dbReference type="Proteomes" id="UP000186601"/>
    </source>
</evidence>
<evidence type="ECO:0000256" key="5">
    <source>
        <dbReference type="ARBA" id="ARBA00034808"/>
    </source>
</evidence>
<comment type="catalytic activity">
    <reaction evidence="4">
        <text>Couples ATP hydrolysis with the unwinding of duplex DNA by translocating in the 3'-5' direction.</text>
        <dbReference type="EC" id="5.6.2.4"/>
    </reaction>
</comment>
<keyword evidence="3" id="KW-0067">ATP-binding</keyword>
<feature type="region of interest" description="Disordered" evidence="6">
    <location>
        <begin position="776"/>
        <end position="800"/>
    </location>
</feature>
<dbReference type="PANTHER" id="PTHR13710:SF120">
    <property type="entry name" value="BIFUNCTIONAL 3'-5' EXONUCLEASE_ATP-DEPENDENT HELICASE WRN"/>
    <property type="match status" value="1"/>
</dbReference>
<reference evidence="9 10" key="1">
    <citation type="submission" date="2018-02" db="EMBL/GenBank/DDBJ databases">
        <title>Genome sequence of the basidiomycete white-rot fungus Phlebia centrifuga.</title>
        <authorList>
            <person name="Granchi Z."/>
            <person name="Peng M."/>
            <person name="de Vries R.P."/>
            <person name="Hilden K."/>
            <person name="Makela M.R."/>
            <person name="Grigoriev I."/>
            <person name="Riley R."/>
        </authorList>
    </citation>
    <scope>NUCLEOTIDE SEQUENCE [LARGE SCALE GENOMIC DNA]</scope>
    <source>
        <strain evidence="9 10">FBCC195</strain>
    </source>
</reference>
<dbReference type="GO" id="GO:0005737">
    <property type="term" value="C:cytoplasm"/>
    <property type="evidence" value="ECO:0007669"/>
    <property type="project" value="TreeGrafter"/>
</dbReference>
<dbReference type="EMBL" id="MLYV02000410">
    <property type="protein sequence ID" value="PSS00734.1"/>
    <property type="molecule type" value="Genomic_DNA"/>
</dbReference>
<dbReference type="GO" id="GO:0005524">
    <property type="term" value="F:ATP binding"/>
    <property type="evidence" value="ECO:0007669"/>
    <property type="project" value="UniProtKB-KW"/>
</dbReference>
<dbReference type="PANTHER" id="PTHR13710">
    <property type="entry name" value="DNA HELICASE RECQ FAMILY MEMBER"/>
    <property type="match status" value="1"/>
</dbReference>
<dbReference type="GO" id="GO:0005694">
    <property type="term" value="C:chromosome"/>
    <property type="evidence" value="ECO:0007669"/>
    <property type="project" value="TreeGrafter"/>
</dbReference>
<protein>
    <recommendedName>
        <fullName evidence="5">DNA 3'-5' helicase</fullName>
        <ecNumber evidence="5">5.6.2.4</ecNumber>
    </recommendedName>
</protein>
<dbReference type="InterPro" id="IPR001650">
    <property type="entry name" value="Helicase_C-like"/>
</dbReference>
<evidence type="ECO:0000259" key="7">
    <source>
        <dbReference type="PROSITE" id="PS51192"/>
    </source>
</evidence>
<dbReference type="SMART" id="SM00487">
    <property type="entry name" value="DEXDc"/>
    <property type="match status" value="1"/>
</dbReference>
<feature type="domain" description="Helicase ATP-binding" evidence="7">
    <location>
        <begin position="46"/>
        <end position="221"/>
    </location>
</feature>
<dbReference type="EC" id="5.6.2.4" evidence="5"/>
<proteinExistence type="inferred from homology"/>
<dbReference type="Proteomes" id="UP000186601">
    <property type="component" value="Unassembled WGS sequence"/>
</dbReference>
<evidence type="ECO:0000259" key="8">
    <source>
        <dbReference type="PROSITE" id="PS51194"/>
    </source>
</evidence>
<dbReference type="SUPFAM" id="SSF52540">
    <property type="entry name" value="P-loop containing nucleoside triphosphate hydrolases"/>
    <property type="match status" value="1"/>
</dbReference>
<dbReference type="GO" id="GO:0043138">
    <property type="term" value="F:3'-5' DNA helicase activity"/>
    <property type="evidence" value="ECO:0007669"/>
    <property type="project" value="UniProtKB-EC"/>
</dbReference>
<organism evidence="9 10">
    <name type="scientific">Hermanssonia centrifuga</name>
    <dbReference type="NCBI Taxonomy" id="98765"/>
    <lineage>
        <taxon>Eukaryota</taxon>
        <taxon>Fungi</taxon>
        <taxon>Dikarya</taxon>
        <taxon>Basidiomycota</taxon>
        <taxon>Agaricomycotina</taxon>
        <taxon>Agaricomycetes</taxon>
        <taxon>Polyporales</taxon>
        <taxon>Meruliaceae</taxon>
        <taxon>Hermanssonia</taxon>
    </lineage>
</organism>
<feature type="domain" description="Helicase C-terminal" evidence="8">
    <location>
        <begin position="253"/>
        <end position="403"/>
    </location>
</feature>
<evidence type="ECO:0000256" key="6">
    <source>
        <dbReference type="SAM" id="MobiDB-lite"/>
    </source>
</evidence>
<evidence type="ECO:0000256" key="2">
    <source>
        <dbReference type="ARBA" id="ARBA00022741"/>
    </source>
</evidence>
<dbReference type="GO" id="GO:0003676">
    <property type="term" value="F:nucleic acid binding"/>
    <property type="evidence" value="ECO:0007669"/>
    <property type="project" value="InterPro"/>
</dbReference>
<evidence type="ECO:0000313" key="9">
    <source>
        <dbReference type="EMBL" id="PSS00734.1"/>
    </source>
</evidence>
<dbReference type="PROSITE" id="PS51194">
    <property type="entry name" value="HELICASE_CTER"/>
    <property type="match status" value="1"/>
</dbReference>
<dbReference type="OrthoDB" id="10261556at2759"/>
<evidence type="ECO:0000256" key="4">
    <source>
        <dbReference type="ARBA" id="ARBA00034617"/>
    </source>
</evidence>
<evidence type="ECO:0000256" key="3">
    <source>
        <dbReference type="ARBA" id="ARBA00022840"/>
    </source>
</evidence>
<comment type="caution">
    <text evidence="9">The sequence shown here is derived from an EMBL/GenBank/DDBJ whole genome shotgun (WGS) entry which is preliminary data.</text>
</comment>
<dbReference type="GO" id="GO:0005634">
    <property type="term" value="C:nucleus"/>
    <property type="evidence" value="ECO:0007669"/>
    <property type="project" value="TreeGrafter"/>
</dbReference>
<dbReference type="STRING" id="98765.A0A2R6Q282"/>
<dbReference type="GO" id="GO:0009378">
    <property type="term" value="F:four-way junction helicase activity"/>
    <property type="evidence" value="ECO:0007669"/>
    <property type="project" value="TreeGrafter"/>
</dbReference>
<comment type="similarity">
    <text evidence="1">Belongs to the helicase family. RecQ subfamily.</text>
</comment>
<accession>A0A2R6Q282</accession>
<dbReference type="GO" id="GO:0000724">
    <property type="term" value="P:double-strand break repair via homologous recombination"/>
    <property type="evidence" value="ECO:0007669"/>
    <property type="project" value="TreeGrafter"/>
</dbReference>
<sequence>MQGEPVHRNLSSSFGGTNVPDIESIRVKCKDYFGYRACRWQAEFAQVILGGQSDIILEVATGGGKTLAFWLPLLFRPRGIQIVVTALNTLGKQNVRSLADAGISAISIDGTIPHADLSRIFKEIERGTYRAIIISPEQLMKEDGHFERLLKSTEFQENIISIIIDEGHCVKTWGKFRPEYREIQRLRYRLRKQIPFAIASATLPVAVRDDVTQVIRLRTDNLVHILRSTDRPNVQLAVRKIENTLKSFRDLSIIVPRLPAIQPPKFLVFFDSIVDSMSATKFLWSCFPAESRAEHKIKWFNSHMSDEYKEAEIQRLKSGTTWGLCTTDSFGLGMDITDIKLVIQYRLTCDTCALWQRIGRAARNPDLEAIAIVYVEHKHFDAAKKKARASQISGKRKRQDNHKTMPAKKFAPSPTKTPPATLTVIPAYADEPEDESDTDSESAEDTDLDEELRALYSHDIAKEVSGKKKVVQTIEPALDDFVNAGGPDRKVKCRRKPLQIFFGSDKAVCCDLHDPNSEIISLYPPPVVDKAIAKAARAANKRSIVKPYIHGEMNKELCTALRKWRVKKVIDVYGEGTLTDYGPGLILPIDVIHRIVDCIHDGKIDSIEALRRETKWGGAEEYGSEILDVARPFRPQPKLEPLTTTQPMEERSPVTYPTAKPKRVVTCGSCGRPGHTTLANFGEIERSRNCENNVTIKVEPSLPSTSRTNAYPSTIAFMPFLAPLLPIPDRHPSNPMDTLFDSTMANANRRVWDPANPRAVPANPYSVFPYTTSSTATSSNVASTSSSPSLQSSKPSHMAA</sequence>